<dbReference type="FunFam" id="3.40.50.300:FF:000163">
    <property type="entry name" value="Multidrug resistance-associated protein member 4"/>
    <property type="match status" value="1"/>
</dbReference>
<feature type="transmembrane region" description="Helical" evidence="23">
    <location>
        <begin position="905"/>
        <end position="924"/>
    </location>
</feature>
<dbReference type="STRING" id="1806994.A0A507BZY8"/>
<dbReference type="CDD" id="cd18597">
    <property type="entry name" value="ABC_6TM_YOR1_D1_like"/>
    <property type="match status" value="1"/>
</dbReference>
<evidence type="ECO:0000256" key="3">
    <source>
        <dbReference type="ARBA" id="ARBA00004704"/>
    </source>
</evidence>
<evidence type="ECO:0000256" key="12">
    <source>
        <dbReference type="ARBA" id="ARBA00022840"/>
    </source>
</evidence>
<dbReference type="CDD" id="cd03250">
    <property type="entry name" value="ABCC_MRP_domain1"/>
    <property type="match status" value="1"/>
</dbReference>
<dbReference type="RefSeq" id="XP_031022465.1">
    <property type="nucleotide sequence ID" value="XM_031171560.1"/>
</dbReference>
<keyword evidence="9 21" id="KW-0479">Metal-binding</keyword>
<evidence type="ECO:0000256" key="17">
    <source>
        <dbReference type="ARBA" id="ARBA00023004"/>
    </source>
</evidence>
<dbReference type="Pfam" id="PF00664">
    <property type="entry name" value="ABC_membrane"/>
    <property type="match status" value="2"/>
</dbReference>
<feature type="transmembrane region" description="Helical" evidence="23">
    <location>
        <begin position="1036"/>
        <end position="1063"/>
    </location>
</feature>
<dbReference type="Proteomes" id="UP000319731">
    <property type="component" value="Unassembled WGS sequence"/>
</dbReference>
<keyword evidence="8 23" id="KW-0812">Transmembrane</keyword>
<dbReference type="GO" id="GO:0046872">
    <property type="term" value="F:metal ion binding"/>
    <property type="evidence" value="ECO:0007669"/>
    <property type="project" value="UniProtKB-KW"/>
</dbReference>
<dbReference type="CDD" id="cd03244">
    <property type="entry name" value="ABCC_MRP_domain2"/>
    <property type="match status" value="1"/>
</dbReference>
<keyword evidence="10" id="KW-0677">Repeat</keyword>
<evidence type="ECO:0000256" key="4">
    <source>
        <dbReference type="ARBA" id="ARBA00007757"/>
    </source>
</evidence>
<evidence type="ECO:0000256" key="8">
    <source>
        <dbReference type="ARBA" id="ARBA00022692"/>
    </source>
</evidence>
<keyword evidence="19" id="KW-0585">Phenylalanine catabolism</keyword>
<dbReference type="SUPFAM" id="SSF90123">
    <property type="entry name" value="ABC transporter transmembrane region"/>
    <property type="match status" value="2"/>
</dbReference>
<dbReference type="Gene3D" id="2.60.120.10">
    <property type="entry name" value="Jelly Rolls"/>
    <property type="match status" value="1"/>
</dbReference>
<dbReference type="InterPro" id="IPR046452">
    <property type="entry name" value="HgmA_N"/>
</dbReference>
<evidence type="ECO:0000256" key="10">
    <source>
        <dbReference type="ARBA" id="ARBA00022737"/>
    </source>
</evidence>
<name>A0A507BZY8_9FUNG</name>
<dbReference type="SMART" id="SM00382">
    <property type="entry name" value="AAA"/>
    <property type="match status" value="2"/>
</dbReference>
<feature type="domain" description="ABC transmembrane type-1" evidence="25">
    <location>
        <begin position="914"/>
        <end position="1147"/>
    </location>
</feature>
<feature type="domain" description="ABC transporter" evidence="24">
    <location>
        <begin position="1192"/>
        <end position="1418"/>
    </location>
</feature>
<evidence type="ECO:0000256" key="15">
    <source>
        <dbReference type="ARBA" id="ARBA00022989"/>
    </source>
</evidence>
<comment type="caution">
    <text evidence="26">The sequence shown here is derived from an EMBL/GenBank/DDBJ whole genome shotgun (WGS) entry which is preliminary data.</text>
</comment>
<dbReference type="InterPro" id="IPR017871">
    <property type="entry name" value="ABC_transporter-like_CS"/>
</dbReference>
<dbReference type="GeneID" id="42006857"/>
<evidence type="ECO:0000259" key="24">
    <source>
        <dbReference type="PROSITE" id="PS50893"/>
    </source>
</evidence>
<feature type="transmembrane region" description="Helical" evidence="23">
    <location>
        <begin position="355"/>
        <end position="375"/>
    </location>
</feature>
<dbReference type="InterPro" id="IPR027417">
    <property type="entry name" value="P-loop_NTPase"/>
</dbReference>
<dbReference type="GO" id="GO:0004411">
    <property type="term" value="F:homogentisate 1,2-dioxygenase activity"/>
    <property type="evidence" value="ECO:0007669"/>
    <property type="project" value="UniProtKB-EC"/>
</dbReference>
<keyword evidence="13" id="KW-0828">Tyrosine catabolism</keyword>
<feature type="transmembrane region" description="Helical" evidence="23">
    <location>
        <begin position="272"/>
        <end position="291"/>
    </location>
</feature>
<evidence type="ECO:0000256" key="11">
    <source>
        <dbReference type="ARBA" id="ARBA00022741"/>
    </source>
</evidence>
<dbReference type="EMBL" id="QEAO01000053">
    <property type="protein sequence ID" value="TPX30915.1"/>
    <property type="molecule type" value="Genomic_DNA"/>
</dbReference>
<dbReference type="GO" id="GO:0016887">
    <property type="term" value="F:ATP hydrolysis activity"/>
    <property type="evidence" value="ECO:0007669"/>
    <property type="project" value="InterPro"/>
</dbReference>
<dbReference type="InterPro" id="IPR003593">
    <property type="entry name" value="AAA+_ATPase"/>
</dbReference>
<evidence type="ECO:0000256" key="20">
    <source>
        <dbReference type="PIRSR" id="PIRSR605708-1"/>
    </source>
</evidence>
<feature type="transmembrane region" description="Helical" evidence="23">
    <location>
        <begin position="952"/>
        <end position="973"/>
    </location>
</feature>
<dbReference type="UniPathway" id="UPA00139">
    <property type="reaction ID" value="UER00339"/>
</dbReference>
<feature type="binding site" evidence="21">
    <location>
        <position position="1794"/>
    </location>
    <ligand>
        <name>homogentisate</name>
        <dbReference type="ChEBI" id="CHEBI:16169"/>
    </ligand>
</feature>
<dbReference type="InterPro" id="IPR036640">
    <property type="entry name" value="ABC1_TM_sf"/>
</dbReference>
<evidence type="ECO:0000256" key="18">
    <source>
        <dbReference type="ARBA" id="ARBA00023136"/>
    </source>
</evidence>
<dbReference type="GO" id="GO:0005524">
    <property type="term" value="F:ATP binding"/>
    <property type="evidence" value="ECO:0007669"/>
    <property type="project" value="UniProtKB-KW"/>
</dbReference>
<evidence type="ECO:0000256" key="9">
    <source>
        <dbReference type="ARBA" id="ARBA00022723"/>
    </source>
</evidence>
<dbReference type="PANTHER" id="PTHR24223:SF456">
    <property type="entry name" value="MULTIDRUG RESISTANCE-ASSOCIATED PROTEIN LETHAL(2)03659"/>
    <property type="match status" value="1"/>
</dbReference>
<feature type="active site" description="Proton acceptor" evidence="20">
    <location>
        <position position="1715"/>
    </location>
</feature>
<dbReference type="InterPro" id="IPR005708">
    <property type="entry name" value="Homogentis_dOase"/>
</dbReference>
<comment type="similarity">
    <text evidence="5">Belongs to the ABC transporter superfamily. ABCC family. Conjugate transporter (TC 3.A.1.208) subfamily.</text>
</comment>
<feature type="region of interest" description="Disordered" evidence="22">
    <location>
        <begin position="810"/>
        <end position="838"/>
    </location>
</feature>
<dbReference type="EC" id="1.13.11.5" evidence="6"/>
<dbReference type="Gene3D" id="1.20.1560.10">
    <property type="entry name" value="ABC transporter type 1, transmembrane domain"/>
    <property type="match status" value="2"/>
</dbReference>
<feature type="transmembrane region" description="Helical" evidence="23">
    <location>
        <begin position="387"/>
        <end position="409"/>
    </location>
</feature>
<dbReference type="InterPro" id="IPR046451">
    <property type="entry name" value="HgmA_C"/>
</dbReference>
<evidence type="ECO:0000256" key="5">
    <source>
        <dbReference type="ARBA" id="ARBA00009726"/>
    </source>
</evidence>
<dbReference type="InterPro" id="IPR011527">
    <property type="entry name" value="ABC1_TM_dom"/>
</dbReference>
<protein>
    <recommendedName>
        <fullName evidence="6">homogentisate 1,2-dioxygenase</fullName>
        <ecNumber evidence="6">1.13.11.5</ecNumber>
    </recommendedName>
</protein>
<comment type="cofactor">
    <cofactor evidence="1 21">
        <name>Fe cation</name>
        <dbReference type="ChEBI" id="CHEBI:24875"/>
    </cofactor>
</comment>
<dbReference type="SUPFAM" id="SSF52540">
    <property type="entry name" value="P-loop containing nucleoside triphosphate hydrolases"/>
    <property type="match status" value="2"/>
</dbReference>
<feature type="region of interest" description="Disordered" evidence="22">
    <location>
        <begin position="451"/>
        <end position="492"/>
    </location>
</feature>
<dbReference type="GO" id="GO:0006559">
    <property type="term" value="P:L-phenylalanine catabolic process"/>
    <property type="evidence" value="ECO:0007669"/>
    <property type="project" value="UniProtKB-UniPathway"/>
</dbReference>
<dbReference type="InterPro" id="IPR014710">
    <property type="entry name" value="RmlC-like_jellyroll"/>
</dbReference>
<dbReference type="FunFam" id="1.20.1560.10:FF:000013">
    <property type="entry name" value="ABC transporter C family member 2"/>
    <property type="match status" value="1"/>
</dbReference>
<evidence type="ECO:0000256" key="13">
    <source>
        <dbReference type="ARBA" id="ARBA00022878"/>
    </source>
</evidence>
<feature type="domain" description="ABC transporter" evidence="24">
    <location>
        <begin position="568"/>
        <end position="788"/>
    </location>
</feature>
<keyword evidence="12" id="KW-0067">ATP-binding</keyword>
<dbReference type="FunFam" id="2.60.120.10:FF:000034">
    <property type="entry name" value="Homogentisate 1,2-dioxygenase"/>
    <property type="match status" value="1"/>
</dbReference>
<dbReference type="FunFam" id="3.40.50.300:FF:000997">
    <property type="entry name" value="Multidrug resistance-associated protein 1"/>
    <property type="match status" value="1"/>
</dbReference>
<organism evidence="26 27">
    <name type="scientific">Synchytrium microbalum</name>
    <dbReference type="NCBI Taxonomy" id="1806994"/>
    <lineage>
        <taxon>Eukaryota</taxon>
        <taxon>Fungi</taxon>
        <taxon>Fungi incertae sedis</taxon>
        <taxon>Chytridiomycota</taxon>
        <taxon>Chytridiomycota incertae sedis</taxon>
        <taxon>Chytridiomycetes</taxon>
        <taxon>Synchytriales</taxon>
        <taxon>Synchytriaceae</taxon>
        <taxon>Synchytrium</taxon>
    </lineage>
</organism>
<keyword evidence="27" id="KW-1185">Reference proteome</keyword>
<evidence type="ECO:0000256" key="19">
    <source>
        <dbReference type="ARBA" id="ARBA00023232"/>
    </source>
</evidence>
<evidence type="ECO:0000256" key="14">
    <source>
        <dbReference type="ARBA" id="ARBA00022964"/>
    </source>
</evidence>
<dbReference type="InterPro" id="IPR050173">
    <property type="entry name" value="ABC_transporter_C-like"/>
</dbReference>
<dbReference type="PROSITE" id="PS50893">
    <property type="entry name" value="ABC_TRANSPORTER_2"/>
    <property type="match status" value="2"/>
</dbReference>
<keyword evidence="18 23" id="KW-0472">Membrane</keyword>
<gene>
    <name evidence="26" type="ORF">SmJEL517_g05634</name>
</gene>
<feature type="binding site" evidence="21">
    <location>
        <position position="1764"/>
    </location>
    <ligand>
        <name>Fe cation</name>
        <dbReference type="ChEBI" id="CHEBI:24875"/>
    </ligand>
</feature>
<dbReference type="InterPro" id="IPR003439">
    <property type="entry name" value="ABC_transporter-like_ATP-bd"/>
</dbReference>
<feature type="transmembrane region" description="Helical" evidence="23">
    <location>
        <begin position="247"/>
        <end position="266"/>
    </location>
</feature>
<dbReference type="InterPro" id="IPR011051">
    <property type="entry name" value="RmlC_Cupin_sf"/>
</dbReference>
<evidence type="ECO:0000256" key="1">
    <source>
        <dbReference type="ARBA" id="ARBA00001962"/>
    </source>
</evidence>
<feature type="binding site" evidence="21">
    <location>
        <position position="1794"/>
    </location>
    <ligand>
        <name>Fe cation</name>
        <dbReference type="ChEBI" id="CHEBI:24875"/>
    </ligand>
</feature>
<evidence type="ECO:0000256" key="16">
    <source>
        <dbReference type="ARBA" id="ARBA00023002"/>
    </source>
</evidence>
<reference evidence="26 27" key="1">
    <citation type="journal article" date="2019" name="Sci. Rep.">
        <title>Comparative genomics of chytrid fungi reveal insights into the obligate biotrophic and pathogenic lifestyle of Synchytrium endobioticum.</title>
        <authorList>
            <person name="van de Vossenberg B.T.L.H."/>
            <person name="Warris S."/>
            <person name="Nguyen H.D.T."/>
            <person name="van Gent-Pelzer M.P.E."/>
            <person name="Joly D.L."/>
            <person name="van de Geest H.C."/>
            <person name="Bonants P.J.M."/>
            <person name="Smith D.S."/>
            <person name="Levesque C.A."/>
            <person name="van der Lee T.A.J."/>
        </authorList>
    </citation>
    <scope>NUCLEOTIDE SEQUENCE [LARGE SCALE GENOMIC DNA]</scope>
    <source>
        <strain evidence="26 27">JEL517</strain>
    </source>
</reference>
<dbReference type="PROSITE" id="PS00211">
    <property type="entry name" value="ABC_TRANSPORTER_1"/>
    <property type="match status" value="1"/>
</dbReference>
<evidence type="ECO:0000256" key="2">
    <source>
        <dbReference type="ARBA" id="ARBA00004141"/>
    </source>
</evidence>
<feature type="transmembrane region" description="Helical" evidence="23">
    <location>
        <begin position="167"/>
        <end position="185"/>
    </location>
</feature>
<keyword evidence="16" id="KW-0560">Oxidoreductase</keyword>
<dbReference type="FunFam" id="1.20.1560.10:FF:000082">
    <property type="entry name" value="ABC transporter, multidrug resistance associated protein"/>
    <property type="match status" value="1"/>
</dbReference>
<accession>A0A507BZY8</accession>
<keyword evidence="17 21" id="KW-0408">Iron</keyword>
<dbReference type="GO" id="GO:0006572">
    <property type="term" value="P:L-tyrosine catabolic process"/>
    <property type="evidence" value="ECO:0007669"/>
    <property type="project" value="UniProtKB-KW"/>
</dbReference>
<evidence type="ECO:0000256" key="21">
    <source>
        <dbReference type="PIRSR" id="PIRSR605708-2"/>
    </source>
</evidence>
<evidence type="ECO:0000256" key="23">
    <source>
        <dbReference type="SAM" id="Phobius"/>
    </source>
</evidence>
<feature type="binding site" evidence="21">
    <location>
        <position position="1758"/>
    </location>
    <ligand>
        <name>Fe cation</name>
        <dbReference type="ChEBI" id="CHEBI:24875"/>
    </ligand>
</feature>
<feature type="transmembrane region" description="Helical" evidence="23">
    <location>
        <begin position="135"/>
        <end position="155"/>
    </location>
</feature>
<dbReference type="GO" id="GO:0140359">
    <property type="term" value="F:ABC-type transporter activity"/>
    <property type="evidence" value="ECO:0007669"/>
    <property type="project" value="InterPro"/>
</dbReference>
<comment type="pathway">
    <text evidence="3">Amino-acid degradation; L-phenylalanine degradation; acetoacetate and fumarate from L-phenylalanine: step 4/6.</text>
</comment>
<dbReference type="CDD" id="cd07000">
    <property type="entry name" value="cupin_HGO_N"/>
    <property type="match status" value="1"/>
</dbReference>
<evidence type="ECO:0000256" key="22">
    <source>
        <dbReference type="SAM" id="MobiDB-lite"/>
    </source>
</evidence>
<dbReference type="Gene3D" id="3.40.50.300">
    <property type="entry name" value="P-loop containing nucleotide triphosphate hydrolases"/>
    <property type="match status" value="2"/>
</dbReference>
<proteinExistence type="inferred from homology"/>
<comment type="subcellular location">
    <subcellularLocation>
        <location evidence="2">Membrane</location>
        <topology evidence="2">Multi-pass membrane protein</topology>
    </subcellularLocation>
</comment>
<dbReference type="NCBIfam" id="TIGR01015">
    <property type="entry name" value="hmgA"/>
    <property type="match status" value="1"/>
</dbReference>
<evidence type="ECO:0000256" key="7">
    <source>
        <dbReference type="ARBA" id="ARBA00022448"/>
    </source>
</evidence>
<evidence type="ECO:0000256" key="6">
    <source>
        <dbReference type="ARBA" id="ARBA00013127"/>
    </source>
</evidence>
<dbReference type="OrthoDB" id="6500128at2759"/>
<evidence type="ECO:0000259" key="25">
    <source>
        <dbReference type="PROSITE" id="PS50929"/>
    </source>
</evidence>
<feature type="domain" description="ABC transmembrane type-1" evidence="25">
    <location>
        <begin position="129"/>
        <end position="410"/>
    </location>
</feature>
<evidence type="ECO:0000313" key="27">
    <source>
        <dbReference type="Proteomes" id="UP000319731"/>
    </source>
</evidence>
<evidence type="ECO:0000313" key="26">
    <source>
        <dbReference type="EMBL" id="TPX30915.1"/>
    </source>
</evidence>
<dbReference type="GO" id="GO:0016020">
    <property type="term" value="C:membrane"/>
    <property type="evidence" value="ECO:0007669"/>
    <property type="project" value="UniProtKB-SubCell"/>
</dbReference>
<dbReference type="PROSITE" id="PS50929">
    <property type="entry name" value="ABC_TM1F"/>
    <property type="match status" value="2"/>
</dbReference>
<dbReference type="SUPFAM" id="SSF51182">
    <property type="entry name" value="RmlC-like cupins"/>
    <property type="match status" value="1"/>
</dbReference>
<dbReference type="Pfam" id="PF00005">
    <property type="entry name" value="ABC_tran"/>
    <property type="match status" value="2"/>
</dbReference>
<feature type="binding site" evidence="21">
    <location>
        <position position="1773"/>
    </location>
    <ligand>
        <name>homogentisate</name>
        <dbReference type="ChEBI" id="CHEBI:16169"/>
    </ligand>
</feature>
<keyword evidence="15 23" id="KW-1133">Transmembrane helix</keyword>
<keyword evidence="14 26" id="KW-0223">Dioxygenase</keyword>
<keyword evidence="7" id="KW-0813">Transport</keyword>
<comment type="similarity">
    <text evidence="4">Belongs to the homogentisate dioxygenase family.</text>
</comment>
<keyword evidence="11" id="KW-0547">Nucleotide-binding</keyword>
<dbReference type="Pfam" id="PF20510">
    <property type="entry name" value="HgmA_N"/>
    <property type="match status" value="1"/>
</dbReference>
<sequence>MSKFANGYKANELIPTPLFMEMTDKKTKKSAAKAAGAAPSQNTELQSPVYVPESKGWALTQLTTSWLNPLLKLGYKRTLELDDIPPLEDHNTAEVLASNLQFWWDLETKKDAPSLLFALHKAFGRTMYLAGAFRFVADSCGLASPVIMLQIILYLQGVNTSDNGYTGYVLAVVIFVLQMLQTSCMTQSSNMSIKSGFRLRGSMISILMKKSLKLSPLSRQEFTSGKLLNIMSTDASRMEQVSYNFHLIWSCPYQVVVATVLLLYFIGPSALVGLALLVAYIPIQRSLGNLLTYNRVKANEQADMRIKITQESFSGIRVIKLYAWEESFLKVLRAIRSVEVGFLRKIMMARAANSSISQIMPVFAAIFSFITYVGIGNVLQPGKVFTSLSLFYLLRIPLIQLPLMVMAYIDAYTAIKRIESVLMAPEVEDSKTITEFSKGAAIIFRNATFSWDAEDPEPDDHQPSKVAAEDDNERDLGEISLPNPKVAESAPFPAPVSPVVDNLLVSGNVSTEEYHKLKTLRSENGIVTPSGSPLVTSLKVDGKPSDTLPRKKVMIDPAHDSDTDGSDDDEENVGRIHRAGFALRDLTFEIKRGSLVAIVGSVGSGKSSLLQAIVGEMRRVTGEYGVEGTVGYCAQQSWIQNCTLKDNILFGLPFDVDRYQQVIKDCSLERDLEILPGGDETEIGERGINISGGQKQRVNLARCTYFDSDITLLDDPLSAVDSHVGKALFDNCIMGALRNKTRILVTHALHFVPNADHIIVMDGGRIAEQGTFQELMALQDGIFREDFLQYGGVEDDVHEEDINLMELPTQVSTPSLLPPSTPGSTTPPHRRTSVKDSRLSLSVPELPVGMGSLHKRRASRASITSTNVSTAEDVAVATARTTLIVAEEKEEGSVDMAVYVGYSRMLGGGLVVSIVLGSVILTQATRVGTDQWLAQWANRHFPALDNTGYEGIYVALGVAQTLFLLSQSLVFAWTGATASRTMHDMAVEQVFRSPMSFFDSTPLGRIINRFSRDLDTVDSLIPENIRVLLYTGGLTVANFVLICIIFPIFLAPLVPSLFFYAFVQRFYSSSSRALRRIDSTTRSPLLANYSEQLTGLVTIRAYGVQDRFLREGRKLLDNNDRYSLSPAIAGLVITYSLQISTTLNWAVENVAQTENNANALERLMHYVDRLPSEAAAVTSKRPPSNFPATGQVIFKDLVLRYRDDLPAVLMGVNFRIDGGEKVGVVGRTGAGKSSLIVALMRLVERSSGLISIDGIDVAEIGLRDLRSRISIIPQEPVLFSGTIRSNLDPFHEHSERADLKPTVSNMRDQLESRVAEGGENWSTGQRQMICLARAMLRRSKLVILDEATASVDSSTDESIQRSIRVDFAKSTVITIAHRLNTVVDYDKILVLGSGQVLEFGSPLELLSNPNSVFTSMVNETGEANARLLHSLAKTSEALPDALPVGQNSPQVCPYYLVAEHLSGTAFTAPRGLNLSSWLYRIRPSVTHLPYSKIASDNIVKNWSPFDGNREVESTPTQLRWSPFDIPTSGDVTFIQGIKSICGAGEPSTKNGLAIYVYGANKNMTNEAFYDADGDFLIVPQEGSLNIQTEFGWLLVQPNEICVIPRGIRYSVKLPDGPSRGYILETFDRHFELPDLGPIGANGLANPRDFMHPTACFEDIDGPGVSYNLIGKFQGNLFAAAQSHSPFDVVAWHGNYVPFKYDLDRFVPYNTVLKDHSDPSIFTVLTVKTGNPGVALADFVIFPPRWLVAENTFRPPYFHRNCMSEFMGLISGAYDGKKEGFQPGGCSLHSMMTAHGPDAATMEAASTEVIFWFVVYK</sequence>
<dbReference type="PANTHER" id="PTHR24223">
    <property type="entry name" value="ATP-BINDING CASSETTE SUB-FAMILY C"/>
    <property type="match status" value="1"/>
</dbReference>
<dbReference type="Pfam" id="PF04209">
    <property type="entry name" value="HgmA_C"/>
    <property type="match status" value="1"/>
</dbReference>